<organism evidence="1 2">
    <name type="scientific">Eubacterium callanderi</name>
    <dbReference type="NCBI Taxonomy" id="53442"/>
    <lineage>
        <taxon>Bacteria</taxon>
        <taxon>Bacillati</taxon>
        <taxon>Bacillota</taxon>
        <taxon>Clostridia</taxon>
        <taxon>Eubacteriales</taxon>
        <taxon>Eubacteriaceae</taxon>
        <taxon>Eubacterium</taxon>
    </lineage>
</organism>
<dbReference type="RefSeq" id="WP_038350639.1">
    <property type="nucleotide sequence ID" value="NZ_CAJKZB010000004.1"/>
</dbReference>
<protein>
    <submittedName>
        <fullName evidence="1">Uncharacterized protein</fullName>
    </submittedName>
</protein>
<gene>
    <name evidence="1" type="ORF">H0N91_20135</name>
</gene>
<name>A0A1I5KYW9_9FIRM</name>
<sequence length="66" mass="7697">MNRYGTGPGILHKRRPYLVEAECRVQVGFYARTVEEAEDLFGEYCQAVEDRHPEIVLSMTDLYEDE</sequence>
<proteinExistence type="predicted"/>
<reference evidence="1 2" key="1">
    <citation type="submission" date="2020-07" db="EMBL/GenBank/DDBJ databases">
        <title>Organ Donor 1.</title>
        <authorList>
            <person name="Marsh A.J."/>
            <person name="Azcarate-Peril M.A."/>
        </authorList>
    </citation>
    <scope>NUCLEOTIDE SEQUENCE [LARGE SCALE GENOMIC DNA]</scope>
    <source>
        <strain evidence="1 2">AMC0717</strain>
    </source>
</reference>
<evidence type="ECO:0000313" key="1">
    <source>
        <dbReference type="EMBL" id="NZA40372.1"/>
    </source>
</evidence>
<accession>A0A1I5KYW9</accession>
<dbReference type="Proteomes" id="UP000586254">
    <property type="component" value="Unassembled WGS sequence"/>
</dbReference>
<dbReference type="EMBL" id="JACCKS010000048">
    <property type="protein sequence ID" value="NZA40372.1"/>
    <property type="molecule type" value="Genomic_DNA"/>
</dbReference>
<dbReference type="AlphaFoldDB" id="A0A1I5KYW9"/>
<comment type="caution">
    <text evidence="1">The sequence shown here is derived from an EMBL/GenBank/DDBJ whole genome shotgun (WGS) entry which is preliminary data.</text>
</comment>
<evidence type="ECO:0000313" key="2">
    <source>
        <dbReference type="Proteomes" id="UP000586254"/>
    </source>
</evidence>